<accession>A0A917R9J8</accession>
<protein>
    <recommendedName>
        <fullName evidence="4">YjzC family protein</fullName>
    </recommendedName>
</protein>
<name>A0A917R9J8_9NOCA</name>
<evidence type="ECO:0000313" key="3">
    <source>
        <dbReference type="Proteomes" id="UP000638263"/>
    </source>
</evidence>
<dbReference type="EMBL" id="BMMH01000002">
    <property type="protein sequence ID" value="GGK97275.1"/>
    <property type="molecule type" value="Genomic_DNA"/>
</dbReference>
<comment type="caution">
    <text evidence="2">The sequence shown here is derived from an EMBL/GenBank/DDBJ whole genome shotgun (WGS) entry which is preliminary data.</text>
</comment>
<reference evidence="2" key="1">
    <citation type="journal article" date="2014" name="Int. J. Syst. Evol. Microbiol.">
        <title>Complete genome sequence of Corynebacterium casei LMG S-19264T (=DSM 44701T), isolated from a smear-ripened cheese.</title>
        <authorList>
            <consortium name="US DOE Joint Genome Institute (JGI-PGF)"/>
            <person name="Walter F."/>
            <person name="Albersmeier A."/>
            <person name="Kalinowski J."/>
            <person name="Ruckert C."/>
        </authorList>
    </citation>
    <scope>NUCLEOTIDE SEQUENCE</scope>
    <source>
        <strain evidence="2">CGMCC 4.3508</strain>
    </source>
</reference>
<gene>
    <name evidence="2" type="ORF">GCM10011588_09600</name>
</gene>
<evidence type="ECO:0008006" key="4">
    <source>
        <dbReference type="Google" id="ProtNLM"/>
    </source>
</evidence>
<dbReference type="Proteomes" id="UP000638263">
    <property type="component" value="Unassembled WGS sequence"/>
</dbReference>
<proteinExistence type="predicted"/>
<sequence length="64" mass="6567">MPAKKPLKPGTPAPNSGQYEEVGPRGGRTGKEATGVKGKTLPPTSKPGQGWDLVNPTKNKSGKG</sequence>
<reference evidence="2" key="2">
    <citation type="submission" date="2020-09" db="EMBL/GenBank/DDBJ databases">
        <authorList>
            <person name="Sun Q."/>
            <person name="Zhou Y."/>
        </authorList>
    </citation>
    <scope>NUCLEOTIDE SEQUENCE</scope>
    <source>
        <strain evidence="2">CGMCC 4.3508</strain>
    </source>
</reference>
<dbReference type="AlphaFoldDB" id="A0A917R9J8"/>
<evidence type="ECO:0000313" key="2">
    <source>
        <dbReference type="EMBL" id="GGK97275.1"/>
    </source>
</evidence>
<dbReference type="RefSeq" id="WP_229718616.1">
    <property type="nucleotide sequence ID" value="NZ_BMMH01000002.1"/>
</dbReference>
<organism evidence="2 3">
    <name type="scientific">Nocardia jinanensis</name>
    <dbReference type="NCBI Taxonomy" id="382504"/>
    <lineage>
        <taxon>Bacteria</taxon>
        <taxon>Bacillati</taxon>
        <taxon>Actinomycetota</taxon>
        <taxon>Actinomycetes</taxon>
        <taxon>Mycobacteriales</taxon>
        <taxon>Nocardiaceae</taxon>
        <taxon>Nocardia</taxon>
    </lineage>
</organism>
<evidence type="ECO:0000256" key="1">
    <source>
        <dbReference type="SAM" id="MobiDB-lite"/>
    </source>
</evidence>
<feature type="region of interest" description="Disordered" evidence="1">
    <location>
        <begin position="1"/>
        <end position="64"/>
    </location>
</feature>
<keyword evidence="3" id="KW-1185">Reference proteome</keyword>